<dbReference type="SUPFAM" id="SSF109854">
    <property type="entry name" value="DinB/YfiT-like putative metalloenzymes"/>
    <property type="match status" value="1"/>
</dbReference>
<feature type="binding site" evidence="3">
    <location>
        <position position="51"/>
    </location>
    <ligand>
        <name>a divalent metal cation</name>
        <dbReference type="ChEBI" id="CHEBI:60240"/>
    </ligand>
</feature>
<protein>
    <submittedName>
        <fullName evidence="5">DinB family protein</fullName>
    </submittedName>
</protein>
<dbReference type="PANTHER" id="PTHR37302:SF3">
    <property type="entry name" value="DAMAGE-INDUCIBLE PROTEIN DINB"/>
    <property type="match status" value="1"/>
</dbReference>
<proteinExistence type="inferred from homology"/>
<sequence>MYCRNALLDIHVRAHQSLAGLLRHCRELTADELRRELPGFGYPTVHEQLEHVIGAEQYWMRVVRGTYVSRQESDEGDGRFPTVEALEQFRVVVAGETEDDLRNSTDEAWNEPREMLTWPDNRRILVPALILLRTQMHIYQHQGQVMAMCRTMGKPGPAGLDFPIV</sequence>
<reference evidence="5" key="1">
    <citation type="submission" date="2020-04" db="EMBL/GenBank/DDBJ databases">
        <authorList>
            <person name="Zhang T."/>
        </authorList>
    </citation>
    <scope>NUCLEOTIDE SEQUENCE</scope>
    <source>
        <strain evidence="5">HKST-UBA01</strain>
    </source>
</reference>
<gene>
    <name evidence="5" type="ORF">KC729_01350</name>
</gene>
<evidence type="ECO:0000259" key="4">
    <source>
        <dbReference type="Pfam" id="PF12867"/>
    </source>
</evidence>
<dbReference type="Proteomes" id="UP000697710">
    <property type="component" value="Unassembled WGS sequence"/>
</dbReference>
<feature type="domain" description="DinB-like" evidence="4">
    <location>
        <begin position="16"/>
        <end position="144"/>
    </location>
</feature>
<dbReference type="AlphaFoldDB" id="A0A956RMQ4"/>
<comment type="caution">
    <text evidence="5">The sequence shown here is derived from an EMBL/GenBank/DDBJ whole genome shotgun (WGS) entry which is preliminary data.</text>
</comment>
<evidence type="ECO:0000256" key="2">
    <source>
        <dbReference type="ARBA" id="ARBA00022723"/>
    </source>
</evidence>
<evidence type="ECO:0000256" key="1">
    <source>
        <dbReference type="ARBA" id="ARBA00008635"/>
    </source>
</evidence>
<evidence type="ECO:0000313" key="5">
    <source>
        <dbReference type="EMBL" id="MCA9726298.1"/>
    </source>
</evidence>
<dbReference type="EMBL" id="JAGQHR010000017">
    <property type="protein sequence ID" value="MCA9726298.1"/>
    <property type="molecule type" value="Genomic_DNA"/>
</dbReference>
<keyword evidence="2 3" id="KW-0479">Metal-binding</keyword>
<organism evidence="5 6">
    <name type="scientific">Eiseniibacteriota bacterium</name>
    <dbReference type="NCBI Taxonomy" id="2212470"/>
    <lineage>
        <taxon>Bacteria</taxon>
        <taxon>Candidatus Eiseniibacteriota</taxon>
    </lineage>
</organism>
<dbReference type="Gene3D" id="1.20.120.450">
    <property type="entry name" value="dinb family like domain"/>
    <property type="match status" value="1"/>
</dbReference>
<dbReference type="InterPro" id="IPR024775">
    <property type="entry name" value="DinB-like"/>
</dbReference>
<dbReference type="InterPro" id="IPR034660">
    <property type="entry name" value="DinB/YfiT-like"/>
</dbReference>
<dbReference type="InterPro" id="IPR007837">
    <property type="entry name" value="DinB"/>
</dbReference>
<dbReference type="GO" id="GO:0046872">
    <property type="term" value="F:metal ion binding"/>
    <property type="evidence" value="ECO:0007669"/>
    <property type="project" value="UniProtKB-KW"/>
</dbReference>
<dbReference type="PANTHER" id="PTHR37302">
    <property type="entry name" value="SLR1116 PROTEIN"/>
    <property type="match status" value="1"/>
</dbReference>
<feature type="binding site" evidence="3">
    <location>
        <position position="137"/>
    </location>
    <ligand>
        <name>a divalent metal cation</name>
        <dbReference type="ChEBI" id="CHEBI:60240"/>
    </ligand>
</feature>
<dbReference type="Pfam" id="PF12867">
    <property type="entry name" value="DinB_2"/>
    <property type="match status" value="1"/>
</dbReference>
<comment type="similarity">
    <text evidence="1">Belongs to the DinB family.</text>
</comment>
<name>A0A956RMQ4_UNCEI</name>
<evidence type="ECO:0000313" key="6">
    <source>
        <dbReference type="Proteomes" id="UP000697710"/>
    </source>
</evidence>
<reference evidence="5" key="2">
    <citation type="journal article" date="2021" name="Microbiome">
        <title>Successional dynamics and alternative stable states in a saline activated sludge microbial community over 9 years.</title>
        <authorList>
            <person name="Wang Y."/>
            <person name="Ye J."/>
            <person name="Ju F."/>
            <person name="Liu L."/>
            <person name="Boyd J.A."/>
            <person name="Deng Y."/>
            <person name="Parks D.H."/>
            <person name="Jiang X."/>
            <person name="Yin X."/>
            <person name="Woodcroft B.J."/>
            <person name="Tyson G.W."/>
            <person name="Hugenholtz P."/>
            <person name="Polz M.F."/>
            <person name="Zhang T."/>
        </authorList>
    </citation>
    <scope>NUCLEOTIDE SEQUENCE</scope>
    <source>
        <strain evidence="5">HKST-UBA01</strain>
    </source>
</reference>
<evidence type="ECO:0000256" key="3">
    <source>
        <dbReference type="PIRSR" id="PIRSR607837-1"/>
    </source>
</evidence>
<feature type="binding site" evidence="3">
    <location>
        <position position="141"/>
    </location>
    <ligand>
        <name>a divalent metal cation</name>
        <dbReference type="ChEBI" id="CHEBI:60240"/>
    </ligand>
</feature>
<accession>A0A956RMQ4</accession>